<organism evidence="3 4">
    <name type="scientific">Gigaspora rosea</name>
    <dbReference type="NCBI Taxonomy" id="44941"/>
    <lineage>
        <taxon>Eukaryota</taxon>
        <taxon>Fungi</taxon>
        <taxon>Fungi incertae sedis</taxon>
        <taxon>Mucoromycota</taxon>
        <taxon>Glomeromycotina</taxon>
        <taxon>Glomeromycetes</taxon>
        <taxon>Diversisporales</taxon>
        <taxon>Gigasporaceae</taxon>
        <taxon>Gigaspora</taxon>
    </lineage>
</organism>
<evidence type="ECO:0000259" key="2">
    <source>
        <dbReference type="Pfam" id="PF01822"/>
    </source>
</evidence>
<feature type="domain" description="WSC" evidence="2">
    <location>
        <begin position="150"/>
        <end position="205"/>
    </location>
</feature>
<accession>A0A397W5D6</accession>
<dbReference type="STRING" id="44941.A0A397W5D6"/>
<sequence length="212" mass="23874">MQKQLIISNIFLIIAALLVWQLKNVSCEITISLKSNRIILNKRLLSAPRKCVRNLTRRNHPSVRPLGCYIRNSSFTTDTLIGPVNLNFSDTYQDQNGNLMDPGLCIIYCANYLFIFAALTNGNQCKCGNKTGLDSYTKLTNKSSVNQALCYKDSPYCNQRLLNGTLEDVAGMTVESCLIYCAKKNYTYGELEIGSQCFCDHEYSLTRLSIFS</sequence>
<name>A0A397W5D6_9GLOM</name>
<proteinExistence type="predicted"/>
<dbReference type="InterPro" id="IPR002889">
    <property type="entry name" value="WSC_carb-bd"/>
</dbReference>
<feature type="signal peptide" evidence="1">
    <location>
        <begin position="1"/>
        <end position="27"/>
    </location>
</feature>
<evidence type="ECO:0000313" key="4">
    <source>
        <dbReference type="Proteomes" id="UP000266673"/>
    </source>
</evidence>
<dbReference type="Proteomes" id="UP000266673">
    <property type="component" value="Unassembled WGS sequence"/>
</dbReference>
<gene>
    <name evidence="3" type="ORF">C2G38_2153996</name>
</gene>
<evidence type="ECO:0000313" key="3">
    <source>
        <dbReference type="EMBL" id="RIB29950.1"/>
    </source>
</evidence>
<protein>
    <recommendedName>
        <fullName evidence="2">WSC domain-containing protein</fullName>
    </recommendedName>
</protein>
<keyword evidence="4" id="KW-1185">Reference proteome</keyword>
<dbReference type="OrthoDB" id="2384258at2759"/>
<dbReference type="AlphaFoldDB" id="A0A397W5D6"/>
<dbReference type="Pfam" id="PF01822">
    <property type="entry name" value="WSC"/>
    <property type="match status" value="1"/>
</dbReference>
<dbReference type="EMBL" id="QKWP01000025">
    <property type="protein sequence ID" value="RIB29950.1"/>
    <property type="molecule type" value="Genomic_DNA"/>
</dbReference>
<keyword evidence="1" id="KW-0732">Signal</keyword>
<evidence type="ECO:0000256" key="1">
    <source>
        <dbReference type="SAM" id="SignalP"/>
    </source>
</evidence>
<comment type="caution">
    <text evidence="3">The sequence shown here is derived from an EMBL/GenBank/DDBJ whole genome shotgun (WGS) entry which is preliminary data.</text>
</comment>
<feature type="chain" id="PRO_5017337859" description="WSC domain-containing protein" evidence="1">
    <location>
        <begin position="28"/>
        <end position="212"/>
    </location>
</feature>
<reference evidence="3 4" key="1">
    <citation type="submission" date="2018-06" db="EMBL/GenBank/DDBJ databases">
        <title>Comparative genomics reveals the genomic features of Rhizophagus irregularis, R. cerebriforme, R. diaphanum and Gigaspora rosea, and their symbiotic lifestyle signature.</title>
        <authorList>
            <person name="Morin E."/>
            <person name="San Clemente H."/>
            <person name="Chen E.C.H."/>
            <person name="De La Providencia I."/>
            <person name="Hainaut M."/>
            <person name="Kuo A."/>
            <person name="Kohler A."/>
            <person name="Murat C."/>
            <person name="Tang N."/>
            <person name="Roy S."/>
            <person name="Loubradou J."/>
            <person name="Henrissat B."/>
            <person name="Grigoriev I.V."/>
            <person name="Corradi N."/>
            <person name="Roux C."/>
            <person name="Martin F.M."/>
        </authorList>
    </citation>
    <scope>NUCLEOTIDE SEQUENCE [LARGE SCALE GENOMIC DNA]</scope>
    <source>
        <strain evidence="3 4">DAOM 194757</strain>
    </source>
</reference>